<reference evidence="9" key="2">
    <citation type="submission" date="2020-09" db="EMBL/GenBank/DDBJ databases">
        <authorList>
            <person name="Sun Q."/>
            <person name="Zhou Y."/>
        </authorList>
    </citation>
    <scope>NUCLEOTIDE SEQUENCE</scope>
    <source>
        <strain evidence="9">CGMCC 1.6333</strain>
    </source>
</reference>
<keyword evidence="6" id="KW-0472">Membrane</keyword>
<name>A0A917TUD7_9BACI</name>
<evidence type="ECO:0000256" key="7">
    <source>
        <dbReference type="SAM" id="SignalP"/>
    </source>
</evidence>
<comment type="subcellular location">
    <subcellularLocation>
        <location evidence="1">Secreted</location>
        <location evidence="1">Cell wall</location>
        <topology evidence="1">Peptidoglycan-anchor</topology>
    </subcellularLocation>
</comment>
<keyword evidence="3" id="KW-0964">Secreted</keyword>
<dbReference type="EMBL" id="BMLG01000018">
    <property type="protein sequence ID" value="GGM38688.1"/>
    <property type="molecule type" value="Genomic_DNA"/>
</dbReference>
<feature type="transmembrane region" description="Helical" evidence="6">
    <location>
        <begin position="160"/>
        <end position="178"/>
    </location>
</feature>
<dbReference type="InterPro" id="IPR019931">
    <property type="entry name" value="LPXTG_anchor"/>
</dbReference>
<protein>
    <recommendedName>
        <fullName evidence="8">CBM6 domain-containing protein</fullName>
    </recommendedName>
</protein>
<dbReference type="OrthoDB" id="9804686at2"/>
<evidence type="ECO:0000256" key="4">
    <source>
        <dbReference type="ARBA" id="ARBA00022729"/>
    </source>
</evidence>
<dbReference type="GO" id="GO:0030246">
    <property type="term" value="F:carbohydrate binding"/>
    <property type="evidence" value="ECO:0007669"/>
    <property type="project" value="InterPro"/>
</dbReference>
<dbReference type="SUPFAM" id="SSF49785">
    <property type="entry name" value="Galactose-binding domain-like"/>
    <property type="match status" value="1"/>
</dbReference>
<keyword evidence="10" id="KW-1185">Reference proteome</keyword>
<dbReference type="Proteomes" id="UP000618460">
    <property type="component" value="Unassembled WGS sequence"/>
</dbReference>
<dbReference type="RefSeq" id="WP_117156509.1">
    <property type="nucleotide sequence ID" value="NZ_BMLG01000018.1"/>
</dbReference>
<dbReference type="Pfam" id="PF16990">
    <property type="entry name" value="CBM_35"/>
    <property type="match status" value="1"/>
</dbReference>
<comment type="caution">
    <text evidence="9">The sequence shown here is derived from an EMBL/GenBank/DDBJ whole genome shotgun (WGS) entry which is preliminary data.</text>
</comment>
<dbReference type="PROSITE" id="PS51175">
    <property type="entry name" value="CBM6"/>
    <property type="match status" value="1"/>
</dbReference>
<keyword evidence="2" id="KW-0134">Cell wall</keyword>
<evidence type="ECO:0000259" key="8">
    <source>
        <dbReference type="PROSITE" id="PS51175"/>
    </source>
</evidence>
<dbReference type="InterPro" id="IPR008979">
    <property type="entry name" value="Galactose-bd-like_sf"/>
</dbReference>
<keyword evidence="4 7" id="KW-0732">Signal</keyword>
<evidence type="ECO:0000256" key="3">
    <source>
        <dbReference type="ARBA" id="ARBA00022525"/>
    </source>
</evidence>
<dbReference type="InterPro" id="IPR005084">
    <property type="entry name" value="CBM6"/>
</dbReference>
<dbReference type="Gene3D" id="2.60.120.260">
    <property type="entry name" value="Galactose-binding domain-like"/>
    <property type="match status" value="1"/>
</dbReference>
<feature type="domain" description="CBM6" evidence="8">
    <location>
        <begin position="25"/>
        <end position="143"/>
    </location>
</feature>
<feature type="signal peptide" evidence="7">
    <location>
        <begin position="1"/>
        <end position="23"/>
    </location>
</feature>
<keyword evidence="5" id="KW-0572">Peptidoglycan-anchor</keyword>
<feature type="chain" id="PRO_5036697198" description="CBM6 domain-containing protein" evidence="7">
    <location>
        <begin position="24"/>
        <end position="185"/>
    </location>
</feature>
<organism evidence="9 10">
    <name type="scientific">Paraliobacillus quinghaiensis</name>
    <dbReference type="NCBI Taxonomy" id="470815"/>
    <lineage>
        <taxon>Bacteria</taxon>
        <taxon>Bacillati</taxon>
        <taxon>Bacillota</taxon>
        <taxon>Bacilli</taxon>
        <taxon>Bacillales</taxon>
        <taxon>Bacillaceae</taxon>
        <taxon>Paraliobacillus</taxon>
    </lineage>
</organism>
<evidence type="ECO:0000256" key="1">
    <source>
        <dbReference type="ARBA" id="ARBA00004168"/>
    </source>
</evidence>
<evidence type="ECO:0000313" key="9">
    <source>
        <dbReference type="EMBL" id="GGM38688.1"/>
    </source>
</evidence>
<dbReference type="NCBIfam" id="TIGR01167">
    <property type="entry name" value="LPXTG_anchor"/>
    <property type="match status" value="1"/>
</dbReference>
<accession>A0A917TUD7</accession>
<reference evidence="9" key="1">
    <citation type="journal article" date="2014" name="Int. J. Syst. Evol. Microbiol.">
        <title>Complete genome sequence of Corynebacterium casei LMG S-19264T (=DSM 44701T), isolated from a smear-ripened cheese.</title>
        <authorList>
            <consortium name="US DOE Joint Genome Institute (JGI-PGF)"/>
            <person name="Walter F."/>
            <person name="Albersmeier A."/>
            <person name="Kalinowski J."/>
            <person name="Ruckert C."/>
        </authorList>
    </citation>
    <scope>NUCLEOTIDE SEQUENCE</scope>
    <source>
        <strain evidence="9">CGMCC 1.6333</strain>
    </source>
</reference>
<keyword evidence="6" id="KW-1133">Transmembrane helix</keyword>
<dbReference type="Pfam" id="PF00746">
    <property type="entry name" value="Gram_pos_anchor"/>
    <property type="match status" value="1"/>
</dbReference>
<evidence type="ECO:0000313" key="10">
    <source>
        <dbReference type="Proteomes" id="UP000618460"/>
    </source>
</evidence>
<evidence type="ECO:0000256" key="2">
    <source>
        <dbReference type="ARBA" id="ARBA00022512"/>
    </source>
</evidence>
<proteinExistence type="predicted"/>
<keyword evidence="6" id="KW-0812">Transmembrane</keyword>
<dbReference type="AlphaFoldDB" id="A0A917TUD7"/>
<evidence type="ECO:0000256" key="5">
    <source>
        <dbReference type="ARBA" id="ARBA00023088"/>
    </source>
</evidence>
<gene>
    <name evidence="9" type="ORF">GCM10011351_26040</name>
</gene>
<evidence type="ECO:0000256" key="6">
    <source>
        <dbReference type="SAM" id="Phobius"/>
    </source>
</evidence>
<sequence>MKKLVASLFSVALVLSFVGVAFADTTYQAENANLIGAAKAEAVDTASGGEYVLGFDDPASDAIEFTVNVSEAGTYEVEFGYATAMDNASMSVNGTVVTTPSTGGWAENGFGVITASLDLEEGDNTVTIKQSTDYVQIDYIKVLGDGTGAENPDTGDAGTMLYVALAAMTLAGGAFLVVSRKRRIN</sequence>